<gene>
    <name evidence="6" type="ORF">MNBD_ALPHA12-860</name>
</gene>
<dbReference type="NCBIfam" id="NF009488">
    <property type="entry name" value="PRK12850.1"/>
    <property type="match status" value="1"/>
</dbReference>
<dbReference type="SUPFAM" id="SSF52029">
    <property type="entry name" value="GroEL apical domain-like"/>
    <property type="match status" value="1"/>
</dbReference>
<evidence type="ECO:0000313" key="6">
    <source>
        <dbReference type="EMBL" id="VAW19294.1"/>
    </source>
</evidence>
<evidence type="ECO:0000256" key="4">
    <source>
        <dbReference type="ARBA" id="ARBA00023186"/>
    </source>
</evidence>
<dbReference type="PROSITE" id="PS00296">
    <property type="entry name" value="CHAPERONINS_CPN60"/>
    <property type="match status" value="1"/>
</dbReference>
<dbReference type="InterPro" id="IPR027413">
    <property type="entry name" value="GROEL-like_equatorial_sf"/>
</dbReference>
<dbReference type="EMBL" id="UOEO01000107">
    <property type="protein sequence ID" value="VAW19294.1"/>
    <property type="molecule type" value="Genomic_DNA"/>
</dbReference>
<dbReference type="PANTHER" id="PTHR45633">
    <property type="entry name" value="60 KDA HEAT SHOCK PROTEIN, MITOCHONDRIAL"/>
    <property type="match status" value="1"/>
</dbReference>
<dbReference type="FunFam" id="3.50.7.10:FF:000001">
    <property type="entry name" value="60 kDa chaperonin"/>
    <property type="match status" value="1"/>
</dbReference>
<dbReference type="Gene3D" id="3.50.7.10">
    <property type="entry name" value="GroEL"/>
    <property type="match status" value="1"/>
</dbReference>
<protein>
    <submittedName>
        <fullName evidence="6">Heat shock protein 60 family chaperone GroEL</fullName>
    </submittedName>
</protein>
<dbReference type="AlphaFoldDB" id="A0A3B0UG58"/>
<keyword evidence="4" id="KW-0143">Chaperone</keyword>
<organism evidence="6">
    <name type="scientific">hydrothermal vent metagenome</name>
    <dbReference type="NCBI Taxonomy" id="652676"/>
    <lineage>
        <taxon>unclassified sequences</taxon>
        <taxon>metagenomes</taxon>
        <taxon>ecological metagenomes</taxon>
    </lineage>
</organism>
<dbReference type="NCBIfam" id="NF009489">
    <property type="entry name" value="PRK12851.1"/>
    <property type="match status" value="1"/>
</dbReference>
<dbReference type="NCBIfam" id="TIGR02348">
    <property type="entry name" value="GroEL"/>
    <property type="match status" value="1"/>
</dbReference>
<dbReference type="FunFam" id="1.10.560.10:FF:000001">
    <property type="entry name" value="60 kDa chaperonin"/>
    <property type="match status" value="1"/>
</dbReference>
<dbReference type="GO" id="GO:0140662">
    <property type="term" value="F:ATP-dependent protein folding chaperone"/>
    <property type="evidence" value="ECO:0007669"/>
    <property type="project" value="InterPro"/>
</dbReference>
<feature type="coiled-coil region" evidence="5">
    <location>
        <begin position="339"/>
        <end position="366"/>
    </location>
</feature>
<name>A0A3B0UG58_9ZZZZ</name>
<keyword evidence="3" id="KW-0067">ATP-binding</keyword>
<dbReference type="Gene3D" id="3.30.260.10">
    <property type="entry name" value="TCP-1-like chaperonin intermediate domain"/>
    <property type="match status" value="1"/>
</dbReference>
<dbReference type="GO" id="GO:0042026">
    <property type="term" value="P:protein refolding"/>
    <property type="evidence" value="ECO:0007669"/>
    <property type="project" value="InterPro"/>
</dbReference>
<dbReference type="PRINTS" id="PR00298">
    <property type="entry name" value="CHAPERONIN60"/>
</dbReference>
<dbReference type="InterPro" id="IPR027410">
    <property type="entry name" value="TCP-1-like_intermed_sf"/>
</dbReference>
<keyword evidence="2" id="KW-0547">Nucleotide-binding</keyword>
<dbReference type="GO" id="GO:0005524">
    <property type="term" value="F:ATP binding"/>
    <property type="evidence" value="ECO:0007669"/>
    <property type="project" value="UniProtKB-KW"/>
</dbReference>
<comment type="similarity">
    <text evidence="1">Belongs to the chaperonin (HSP60) family.</text>
</comment>
<proteinExistence type="inferred from homology"/>
<dbReference type="SUPFAM" id="SSF54849">
    <property type="entry name" value="GroEL-intermediate domain like"/>
    <property type="match status" value="1"/>
</dbReference>
<evidence type="ECO:0000256" key="3">
    <source>
        <dbReference type="ARBA" id="ARBA00022840"/>
    </source>
</evidence>
<keyword evidence="5" id="KW-0175">Coiled coil</keyword>
<dbReference type="SUPFAM" id="SSF48592">
    <property type="entry name" value="GroEL equatorial domain-like"/>
    <property type="match status" value="1"/>
</dbReference>
<keyword evidence="6" id="KW-0346">Stress response</keyword>
<evidence type="ECO:0000256" key="5">
    <source>
        <dbReference type="SAM" id="Coils"/>
    </source>
</evidence>
<dbReference type="InterPro" id="IPR018370">
    <property type="entry name" value="Chaperonin_Cpn60_CS"/>
</dbReference>
<dbReference type="Pfam" id="PF00118">
    <property type="entry name" value="Cpn60_TCP1"/>
    <property type="match status" value="1"/>
</dbReference>
<accession>A0A3B0UG58</accession>
<sequence length="550" mass="58171">MAAKEVKFSTEARDKMLRGVNILANAVKVTLGPKGRNVVIDKSFGAPRITKDGVTVAKEIELEDKFENMGAQLVRTVASKTNDTAGDGTTTATVLAHSIFSEGVKAVAAGMNPMDLKRGIDLAVGEVVKTLNGAKKIIQTEAEIAQVGTISANGESAIGEQIADAMQRVGNEGVITVEEAKSLETETDVVEGMQFDRGYLSPYFVTNPEKMTANMEEPLILLHEKKLSNLQAMLPILESVVQSQRPLLIIAEDVEGEALATLVVNRLRAGLKVCAVKAPGFGDRRKAMLEDIAILTGGQVISEELGIKLENVTIDMLGTAKRVDITKENTTIIDGAGTKEDITGRVEQIKAQIEETTSDYDREKLQERLAKLAGGVAVIKVGGSTEVEVKERKDRVEDALNSTRAAVEEGIVPGGGVALLRAATALSVKGSNADQQAGVNIVRRALQAPIRQIAENSGDEGSVVVNKVLENSSQTFGYNAQTSEFGDMIKMGIVDPVKVVRTALQDATSVASLLITTEAMIAETPKDDAPAMPGGAPDMGGMGGMGGMGF</sequence>
<dbReference type="InterPro" id="IPR001844">
    <property type="entry name" value="Cpn60/GroEL"/>
</dbReference>
<evidence type="ECO:0000256" key="1">
    <source>
        <dbReference type="ARBA" id="ARBA00006607"/>
    </source>
</evidence>
<dbReference type="Gene3D" id="1.10.560.10">
    <property type="entry name" value="GroEL-like equatorial domain"/>
    <property type="match status" value="1"/>
</dbReference>
<reference evidence="6" key="1">
    <citation type="submission" date="2018-06" db="EMBL/GenBank/DDBJ databases">
        <authorList>
            <person name="Zhirakovskaya E."/>
        </authorList>
    </citation>
    <scope>NUCLEOTIDE SEQUENCE</scope>
</reference>
<dbReference type="NCBIfam" id="NF009487">
    <property type="entry name" value="PRK12849.1"/>
    <property type="match status" value="1"/>
</dbReference>
<dbReference type="InterPro" id="IPR002423">
    <property type="entry name" value="Cpn60/GroEL/TCP-1"/>
</dbReference>
<dbReference type="HAMAP" id="MF_00600">
    <property type="entry name" value="CH60"/>
    <property type="match status" value="1"/>
</dbReference>
<dbReference type="CDD" id="cd03344">
    <property type="entry name" value="GroEL"/>
    <property type="match status" value="1"/>
</dbReference>
<evidence type="ECO:0000256" key="2">
    <source>
        <dbReference type="ARBA" id="ARBA00022741"/>
    </source>
</evidence>
<dbReference type="NCBIfam" id="NF000592">
    <property type="entry name" value="PRK00013.1"/>
    <property type="match status" value="1"/>
</dbReference>
<dbReference type="InterPro" id="IPR027409">
    <property type="entry name" value="GroEL-like_apical_dom_sf"/>
</dbReference>